<comment type="caution">
    <text evidence="1">The sequence shown here is derived from an EMBL/GenBank/DDBJ whole genome shotgun (WGS) entry which is preliminary data.</text>
</comment>
<keyword evidence="2" id="KW-1185">Reference proteome</keyword>
<evidence type="ECO:0000313" key="1">
    <source>
        <dbReference type="EMBL" id="MEK7949298.1"/>
    </source>
</evidence>
<name>A0ABU9AP13_9BACT</name>
<gene>
    <name evidence="1" type="ORF">WKV53_02250</name>
</gene>
<proteinExistence type="predicted"/>
<sequence>MSRTVELTVPMPARLATLRFPKALDDRLHHLLDEQGLRGRLTPAEKKEAEALAGIATTLSILKLGAQVKAAKA</sequence>
<dbReference type="RefSeq" id="WP_341402716.1">
    <property type="nucleotide sequence ID" value="NZ_JBBUKT010000001.1"/>
</dbReference>
<accession>A0ABU9AP13</accession>
<dbReference type="Proteomes" id="UP001371305">
    <property type="component" value="Unassembled WGS sequence"/>
</dbReference>
<evidence type="ECO:0000313" key="2">
    <source>
        <dbReference type="Proteomes" id="UP001371305"/>
    </source>
</evidence>
<dbReference type="EMBL" id="JBBUKT010000001">
    <property type="protein sequence ID" value="MEK7949298.1"/>
    <property type="molecule type" value="Genomic_DNA"/>
</dbReference>
<reference evidence="1 2" key="1">
    <citation type="submission" date="2024-04" db="EMBL/GenBank/DDBJ databases">
        <title>Luteolibacter sp. isolated from soil.</title>
        <authorList>
            <person name="An J."/>
        </authorList>
    </citation>
    <scope>NUCLEOTIDE SEQUENCE [LARGE SCALE GENOMIC DNA]</scope>
    <source>
        <strain evidence="1 2">Y139</strain>
    </source>
</reference>
<organism evidence="1 2">
    <name type="scientific">Luteolibacter soli</name>
    <dbReference type="NCBI Taxonomy" id="3135280"/>
    <lineage>
        <taxon>Bacteria</taxon>
        <taxon>Pseudomonadati</taxon>
        <taxon>Verrucomicrobiota</taxon>
        <taxon>Verrucomicrobiia</taxon>
        <taxon>Verrucomicrobiales</taxon>
        <taxon>Verrucomicrobiaceae</taxon>
        <taxon>Luteolibacter</taxon>
    </lineage>
</organism>
<protein>
    <submittedName>
        <fullName evidence="1">Uncharacterized protein</fullName>
    </submittedName>
</protein>